<protein>
    <submittedName>
        <fullName evidence="1">Uncharacterized protein</fullName>
    </submittedName>
</protein>
<gene>
    <name evidence="1" type="ORF">BIW11_04474</name>
</gene>
<organism evidence="1 2">
    <name type="scientific">Tropilaelaps mercedesae</name>
    <dbReference type="NCBI Taxonomy" id="418985"/>
    <lineage>
        <taxon>Eukaryota</taxon>
        <taxon>Metazoa</taxon>
        <taxon>Ecdysozoa</taxon>
        <taxon>Arthropoda</taxon>
        <taxon>Chelicerata</taxon>
        <taxon>Arachnida</taxon>
        <taxon>Acari</taxon>
        <taxon>Parasitiformes</taxon>
        <taxon>Mesostigmata</taxon>
        <taxon>Gamasina</taxon>
        <taxon>Dermanyssoidea</taxon>
        <taxon>Laelapidae</taxon>
        <taxon>Tropilaelaps</taxon>
    </lineage>
</organism>
<accession>A0A1V9X5N0</accession>
<name>A0A1V9X5N0_9ACAR</name>
<dbReference type="EMBL" id="MNPL01023011">
    <property type="protein sequence ID" value="OQR68909.1"/>
    <property type="molecule type" value="Genomic_DNA"/>
</dbReference>
<sequence length="200" mass="22435">MDFSCDDELFVRLPRLFPDLFDEGSHLDIAVDACSGSALLLLICVGVGRIVSLTEAASSDFQCLDEPSNAPKIKNELHIGDQKATLWIAAGSRPIDRMLAFILRAILRESVGYKDAELLKADYNYTQWLRAMACNSDEEYCATRPMMHIGLMETDNQEQDEASKKYVRAIGELGPRLRRGWFVPSEKHGSTQPTQYAMVQ</sequence>
<dbReference type="Proteomes" id="UP000192247">
    <property type="component" value="Unassembled WGS sequence"/>
</dbReference>
<reference evidence="1 2" key="1">
    <citation type="journal article" date="2017" name="Gigascience">
        <title>Draft genome of the honey bee ectoparasitic mite, Tropilaelaps mercedesae, is shaped by the parasitic life history.</title>
        <authorList>
            <person name="Dong X."/>
            <person name="Armstrong S.D."/>
            <person name="Xia D."/>
            <person name="Makepeace B.L."/>
            <person name="Darby A.C."/>
            <person name="Kadowaki T."/>
        </authorList>
    </citation>
    <scope>NUCLEOTIDE SEQUENCE [LARGE SCALE GENOMIC DNA]</scope>
    <source>
        <strain evidence="1">Wuxi-XJTLU</strain>
    </source>
</reference>
<dbReference type="AlphaFoldDB" id="A0A1V9X5N0"/>
<keyword evidence="2" id="KW-1185">Reference proteome</keyword>
<dbReference type="InParanoid" id="A0A1V9X5N0"/>
<proteinExistence type="predicted"/>
<evidence type="ECO:0000313" key="2">
    <source>
        <dbReference type="Proteomes" id="UP000192247"/>
    </source>
</evidence>
<evidence type="ECO:0000313" key="1">
    <source>
        <dbReference type="EMBL" id="OQR68909.1"/>
    </source>
</evidence>
<comment type="caution">
    <text evidence="1">The sequence shown here is derived from an EMBL/GenBank/DDBJ whole genome shotgun (WGS) entry which is preliminary data.</text>
</comment>